<sequence length="411" mass="44990">MALSEREENLPLPYVFPATVHHSSLPLSSSCTSTSSPSSAGEKGGATRGESAVRREEGVVKERVEVPFSSQHVHHYSRSSQSIFRQNILHHLAFLSDLLALSTTIEEEGKVERVVKGDYGHKHADEESQNKAILKAGQKMVGKDADQCLSSPHSYQQDAMEGGQSRGGGVVGTSPQVVSAVEWSTSSTSLHCFDELRLGVGVHEIASGGHGFSNVGIRKSDLAAFRCKYVGAHVRQVVGDRKDEPIIIVVEERQSTRRVLNNAELINMVKDVSTTTAGQRAVEVKSVNFGGMSIEEQAKIVNSATVFMAVHGAAFANLVFLPEHAGVVELFPCYFTLNQYEVLAAQLGLNYYKWDCDDERRGEWRVEKLDECMQNDTPLSQCRDFWINSDVLVNVDAVKHVFSSALADALA</sequence>
<dbReference type="GO" id="GO:0016757">
    <property type="term" value="F:glycosyltransferase activity"/>
    <property type="evidence" value="ECO:0007669"/>
    <property type="project" value="UniProtKB-KW"/>
</dbReference>
<feature type="region of interest" description="Disordered" evidence="4">
    <location>
        <begin position="145"/>
        <end position="169"/>
    </location>
</feature>
<evidence type="ECO:0000256" key="4">
    <source>
        <dbReference type="SAM" id="MobiDB-lite"/>
    </source>
</evidence>
<evidence type="ECO:0000259" key="5">
    <source>
        <dbReference type="Pfam" id="PF04577"/>
    </source>
</evidence>
<gene>
    <name evidence="6" type="ORF">PBIL07802_LOCUS30217</name>
</gene>
<name>A0A7S3GJ27_9EUKA</name>
<dbReference type="EMBL" id="HBIB01046005">
    <property type="protein sequence ID" value="CAE0267871.1"/>
    <property type="molecule type" value="Transcribed_RNA"/>
</dbReference>
<keyword evidence="3" id="KW-0325">Glycoprotein</keyword>
<reference evidence="6" key="1">
    <citation type="submission" date="2021-01" db="EMBL/GenBank/DDBJ databases">
        <authorList>
            <person name="Corre E."/>
            <person name="Pelletier E."/>
            <person name="Niang G."/>
            <person name="Scheremetjew M."/>
            <person name="Finn R."/>
            <person name="Kale V."/>
            <person name="Holt S."/>
            <person name="Cochrane G."/>
            <person name="Meng A."/>
            <person name="Brown T."/>
            <person name="Cohen L."/>
        </authorList>
    </citation>
    <scope>NUCLEOTIDE SEQUENCE</scope>
    <source>
        <strain evidence="6">NIES-2562</strain>
    </source>
</reference>
<feature type="domain" description="Glycosyltransferase 61 catalytic" evidence="5">
    <location>
        <begin position="223"/>
        <end position="328"/>
    </location>
</feature>
<dbReference type="AlphaFoldDB" id="A0A7S3GJ27"/>
<proteinExistence type="predicted"/>
<dbReference type="InterPro" id="IPR049625">
    <property type="entry name" value="Glyco_transf_61_cat"/>
</dbReference>
<accession>A0A7S3GJ27</accession>
<dbReference type="InterPro" id="IPR007657">
    <property type="entry name" value="Glycosyltransferase_61"/>
</dbReference>
<evidence type="ECO:0000256" key="3">
    <source>
        <dbReference type="ARBA" id="ARBA00023180"/>
    </source>
</evidence>
<dbReference type="PROSITE" id="PS51257">
    <property type="entry name" value="PROKAR_LIPOPROTEIN"/>
    <property type="match status" value="1"/>
</dbReference>
<organism evidence="6">
    <name type="scientific">Palpitomonas bilix</name>
    <dbReference type="NCBI Taxonomy" id="652834"/>
    <lineage>
        <taxon>Eukaryota</taxon>
        <taxon>Eukaryota incertae sedis</taxon>
    </lineage>
</organism>
<feature type="region of interest" description="Disordered" evidence="4">
    <location>
        <begin position="26"/>
        <end position="58"/>
    </location>
</feature>
<dbReference type="PANTHER" id="PTHR20961">
    <property type="entry name" value="GLYCOSYLTRANSFERASE"/>
    <property type="match status" value="1"/>
</dbReference>
<feature type="compositionally biased region" description="Low complexity" evidence="4">
    <location>
        <begin position="26"/>
        <end position="39"/>
    </location>
</feature>
<keyword evidence="1" id="KW-0328">Glycosyltransferase</keyword>
<protein>
    <recommendedName>
        <fullName evidence="5">Glycosyltransferase 61 catalytic domain-containing protein</fullName>
    </recommendedName>
</protein>
<evidence type="ECO:0000313" key="6">
    <source>
        <dbReference type="EMBL" id="CAE0267871.1"/>
    </source>
</evidence>
<evidence type="ECO:0000256" key="2">
    <source>
        <dbReference type="ARBA" id="ARBA00022679"/>
    </source>
</evidence>
<feature type="compositionally biased region" description="Polar residues" evidence="4">
    <location>
        <begin position="148"/>
        <end position="157"/>
    </location>
</feature>
<dbReference type="Pfam" id="PF04577">
    <property type="entry name" value="Glyco_transf_61"/>
    <property type="match status" value="1"/>
</dbReference>
<evidence type="ECO:0000256" key="1">
    <source>
        <dbReference type="ARBA" id="ARBA00022676"/>
    </source>
</evidence>
<keyword evidence="2" id="KW-0808">Transferase</keyword>